<evidence type="ECO:0000256" key="4">
    <source>
        <dbReference type="ARBA" id="ARBA00022475"/>
    </source>
</evidence>
<dbReference type="InterPro" id="IPR000297">
    <property type="entry name" value="PPIase_PpiC"/>
</dbReference>
<dbReference type="PROSITE" id="PS50198">
    <property type="entry name" value="PPIC_PPIASE_2"/>
    <property type="match status" value="1"/>
</dbReference>
<keyword evidence="15" id="KW-1185">Reference proteome</keyword>
<dbReference type="InterPro" id="IPR046357">
    <property type="entry name" value="PPIase_dom_sf"/>
</dbReference>
<dbReference type="PANTHER" id="PTHR47245">
    <property type="entry name" value="PEPTIDYLPROLYL ISOMERASE"/>
    <property type="match status" value="1"/>
</dbReference>
<reference evidence="15" key="1">
    <citation type="journal article" date="2020" name="Microbiol. Resour. Announc.">
        <title>Complete Genome Sequence of Geobacillus sp. Strain E55-1, Isolated from Mine Geyser in Japan.</title>
        <authorList>
            <person name="Miyazaki K."/>
            <person name="Hase E."/>
            <person name="Tokito N."/>
        </authorList>
    </citation>
    <scope>NUCLEOTIDE SEQUENCE [LARGE SCALE GENOMIC DNA]</scope>
    <source>
        <strain evidence="15">E55-1</strain>
    </source>
</reference>
<keyword evidence="7 11" id="KW-0472">Membrane</keyword>
<keyword evidence="10 11" id="KW-0449">Lipoprotein</keyword>
<keyword evidence="9 11" id="KW-0413">Isomerase</keyword>
<dbReference type="SUPFAM" id="SSF109998">
    <property type="entry name" value="Triger factor/SurA peptide-binding domain-like"/>
    <property type="match status" value="1"/>
</dbReference>
<feature type="chain" id="PRO_5025429725" description="Foldase protein PrsA" evidence="12">
    <location>
        <begin position="24"/>
        <end position="286"/>
    </location>
</feature>
<evidence type="ECO:0000256" key="8">
    <source>
        <dbReference type="ARBA" id="ARBA00023139"/>
    </source>
</evidence>
<name>A0A679FWW9_9BACL</name>
<evidence type="ECO:0000259" key="13">
    <source>
        <dbReference type="PROSITE" id="PS50198"/>
    </source>
</evidence>
<dbReference type="InterPro" id="IPR008880">
    <property type="entry name" value="Trigger_fac_C"/>
</dbReference>
<organism evidence="14 15">
    <name type="scientific">Geobacillus subterraneus</name>
    <dbReference type="NCBI Taxonomy" id="129338"/>
    <lineage>
        <taxon>Bacteria</taxon>
        <taxon>Bacillati</taxon>
        <taxon>Bacillota</taxon>
        <taxon>Bacilli</taxon>
        <taxon>Bacillales</taxon>
        <taxon>Anoxybacillaceae</taxon>
        <taxon>Geobacillus</taxon>
    </lineage>
</organism>
<keyword evidence="5 11" id="KW-0732">Signal</keyword>
<protein>
    <recommendedName>
        <fullName evidence="11">Foldase protein PrsA</fullName>
        <ecNumber evidence="11">5.2.1.8</ecNumber>
    </recommendedName>
</protein>
<comment type="catalytic activity">
    <reaction evidence="1 11">
        <text>[protein]-peptidylproline (omega=180) = [protein]-peptidylproline (omega=0)</text>
        <dbReference type="Rhea" id="RHEA:16237"/>
        <dbReference type="Rhea" id="RHEA-COMP:10747"/>
        <dbReference type="Rhea" id="RHEA-COMP:10748"/>
        <dbReference type="ChEBI" id="CHEBI:83833"/>
        <dbReference type="ChEBI" id="CHEBI:83834"/>
        <dbReference type="EC" id="5.2.1.8"/>
    </reaction>
</comment>
<dbReference type="EC" id="5.2.1.8" evidence="11"/>
<dbReference type="GO" id="GO:0006457">
    <property type="term" value="P:protein folding"/>
    <property type="evidence" value="ECO:0007669"/>
    <property type="project" value="UniProtKB-UniRule"/>
</dbReference>
<dbReference type="Proteomes" id="UP000501421">
    <property type="component" value="Chromosome"/>
</dbReference>
<dbReference type="AlphaFoldDB" id="A0A679FWW9"/>
<evidence type="ECO:0000256" key="9">
    <source>
        <dbReference type="ARBA" id="ARBA00023235"/>
    </source>
</evidence>
<dbReference type="PROSITE" id="PS51257">
    <property type="entry name" value="PROKAR_LIPOPROTEIN"/>
    <property type="match status" value="1"/>
</dbReference>
<dbReference type="PANTHER" id="PTHR47245:SF1">
    <property type="entry name" value="FOLDASE PROTEIN PRSA"/>
    <property type="match status" value="1"/>
</dbReference>
<evidence type="ECO:0000256" key="2">
    <source>
        <dbReference type="ARBA" id="ARBA00004193"/>
    </source>
</evidence>
<feature type="domain" description="PpiC" evidence="13">
    <location>
        <begin position="139"/>
        <end position="229"/>
    </location>
</feature>
<dbReference type="SUPFAM" id="SSF54534">
    <property type="entry name" value="FKBP-like"/>
    <property type="match status" value="1"/>
</dbReference>
<dbReference type="Pfam" id="PF13616">
    <property type="entry name" value="Rotamase_3"/>
    <property type="match status" value="1"/>
</dbReference>
<dbReference type="InterPro" id="IPR027304">
    <property type="entry name" value="Trigger_fact/SurA_dom_sf"/>
</dbReference>
<evidence type="ECO:0000256" key="11">
    <source>
        <dbReference type="HAMAP-Rule" id="MF_01145"/>
    </source>
</evidence>
<dbReference type="GO" id="GO:0005886">
    <property type="term" value="C:plasma membrane"/>
    <property type="evidence" value="ECO:0007669"/>
    <property type="project" value="UniProtKB-SubCell"/>
</dbReference>
<dbReference type="HAMAP" id="MF_01145">
    <property type="entry name" value="Foldase_PrsA"/>
    <property type="match status" value="1"/>
</dbReference>
<evidence type="ECO:0000313" key="15">
    <source>
        <dbReference type="Proteomes" id="UP000501421"/>
    </source>
</evidence>
<evidence type="ECO:0000256" key="1">
    <source>
        <dbReference type="ARBA" id="ARBA00000971"/>
    </source>
</evidence>
<dbReference type="InterPro" id="IPR023058">
    <property type="entry name" value="PPIase_PpiC_CS"/>
</dbReference>
<evidence type="ECO:0000256" key="12">
    <source>
        <dbReference type="SAM" id="SignalP"/>
    </source>
</evidence>
<comment type="subcellular location">
    <subcellularLocation>
        <location evidence="2 11">Cell membrane</location>
        <topology evidence="2 11">Lipid-anchor</topology>
    </subcellularLocation>
</comment>
<dbReference type="GO" id="GO:0015031">
    <property type="term" value="P:protein transport"/>
    <property type="evidence" value="ECO:0007669"/>
    <property type="project" value="InterPro"/>
</dbReference>
<dbReference type="Pfam" id="PF05698">
    <property type="entry name" value="Trigger_C"/>
    <property type="match status" value="1"/>
</dbReference>
<dbReference type="InterPro" id="IPR023059">
    <property type="entry name" value="Foldase_PrsA"/>
</dbReference>
<dbReference type="Gene3D" id="3.10.50.40">
    <property type="match status" value="1"/>
</dbReference>
<dbReference type="EMBL" id="AP022557">
    <property type="protein sequence ID" value="BBW97294.1"/>
    <property type="molecule type" value="Genomic_DNA"/>
</dbReference>
<sequence>MGVVKRMKKWMMTAAVVSVMALSACNNGDSEVVVETKNGNITKDEFYNEMKERVGKSVLRDLIDEKVLSKKYKVTDEEIDREIERIKDAYGTQYDLAVQQNGEKVIREMVKLDLLRAKAAVADVKVTEKELKDYYNNYKPKIRASHILVKDEKTAKEVKAKLDKGEDFAKLAKEYSQDPGSASNGGDLGWFGPGKMMKEFEEAAYKLDVGEVSDPVKTDYGYHIIKVTDKEKKKSFAEMKDEIAFEVKRSKLDPSTMQSKVDELVKKADVEIKDKDLQNVIEQGRK</sequence>
<evidence type="ECO:0000256" key="6">
    <source>
        <dbReference type="ARBA" id="ARBA00023110"/>
    </source>
</evidence>
<keyword evidence="8 11" id="KW-0564">Palmitate</keyword>
<dbReference type="GO" id="GO:0003755">
    <property type="term" value="F:peptidyl-prolyl cis-trans isomerase activity"/>
    <property type="evidence" value="ECO:0007669"/>
    <property type="project" value="UniProtKB-UniRule"/>
</dbReference>
<evidence type="ECO:0000256" key="10">
    <source>
        <dbReference type="ARBA" id="ARBA00023288"/>
    </source>
</evidence>
<keyword evidence="4 11" id="KW-1003">Cell membrane</keyword>
<feature type="signal peptide" evidence="12">
    <location>
        <begin position="1"/>
        <end position="23"/>
    </location>
</feature>
<proteinExistence type="inferred from homology"/>
<keyword evidence="6 11" id="KW-0697">Rotamase</keyword>
<gene>
    <name evidence="11 14" type="primary">prsA</name>
    <name evidence="14" type="ORF">GsuE55_21270</name>
</gene>
<dbReference type="InterPro" id="IPR037041">
    <property type="entry name" value="Trigger_fac_C_sf"/>
</dbReference>
<dbReference type="Gene3D" id="1.10.3120.10">
    <property type="entry name" value="Trigger factor, C-terminal domain"/>
    <property type="match status" value="1"/>
</dbReference>
<evidence type="ECO:0000256" key="7">
    <source>
        <dbReference type="ARBA" id="ARBA00023136"/>
    </source>
</evidence>
<dbReference type="PROSITE" id="PS01096">
    <property type="entry name" value="PPIC_PPIASE_1"/>
    <property type="match status" value="1"/>
</dbReference>
<evidence type="ECO:0000256" key="5">
    <source>
        <dbReference type="ARBA" id="ARBA00022729"/>
    </source>
</evidence>
<dbReference type="InterPro" id="IPR050245">
    <property type="entry name" value="PrsA_foldase"/>
</dbReference>
<comment type="function">
    <text evidence="11">Plays a major role in protein secretion by helping the post-translocational extracellular folding of several secreted proteins.</text>
</comment>
<evidence type="ECO:0000313" key="14">
    <source>
        <dbReference type="EMBL" id="BBW97294.1"/>
    </source>
</evidence>
<comment type="similarity">
    <text evidence="3 11">Belongs to the PrsA family.</text>
</comment>
<evidence type="ECO:0000256" key="3">
    <source>
        <dbReference type="ARBA" id="ARBA00006071"/>
    </source>
</evidence>
<accession>A0A679FWW9</accession>